<feature type="region of interest" description="Disordered" evidence="1">
    <location>
        <begin position="118"/>
        <end position="168"/>
    </location>
</feature>
<feature type="compositionally biased region" description="Polar residues" evidence="1">
    <location>
        <begin position="128"/>
        <end position="139"/>
    </location>
</feature>
<evidence type="ECO:0000256" key="1">
    <source>
        <dbReference type="SAM" id="MobiDB-lite"/>
    </source>
</evidence>
<accession>A0AAV1ZM80</accession>
<dbReference type="AlphaFoldDB" id="A0AAV1ZM80"/>
<feature type="non-terminal residue" evidence="2">
    <location>
        <position position="168"/>
    </location>
</feature>
<comment type="caution">
    <text evidence="2">The sequence shown here is derived from an EMBL/GenBank/DDBJ whole genome shotgun (WGS) entry which is preliminary data.</text>
</comment>
<gene>
    <name evidence="2" type="ORF">LARSCL_LOCUS6593</name>
</gene>
<name>A0AAV1ZM80_9ARAC</name>
<keyword evidence="3" id="KW-1185">Reference proteome</keyword>
<evidence type="ECO:0000313" key="2">
    <source>
        <dbReference type="EMBL" id="CAL1272814.1"/>
    </source>
</evidence>
<dbReference type="Proteomes" id="UP001497382">
    <property type="component" value="Unassembled WGS sequence"/>
</dbReference>
<feature type="compositionally biased region" description="Low complexity" evidence="1">
    <location>
        <begin position="140"/>
        <end position="168"/>
    </location>
</feature>
<organism evidence="2 3">
    <name type="scientific">Larinioides sclopetarius</name>
    <dbReference type="NCBI Taxonomy" id="280406"/>
    <lineage>
        <taxon>Eukaryota</taxon>
        <taxon>Metazoa</taxon>
        <taxon>Ecdysozoa</taxon>
        <taxon>Arthropoda</taxon>
        <taxon>Chelicerata</taxon>
        <taxon>Arachnida</taxon>
        <taxon>Araneae</taxon>
        <taxon>Araneomorphae</taxon>
        <taxon>Entelegynae</taxon>
        <taxon>Araneoidea</taxon>
        <taxon>Araneidae</taxon>
        <taxon>Larinioides</taxon>
    </lineage>
</organism>
<reference evidence="2 3" key="1">
    <citation type="submission" date="2024-04" db="EMBL/GenBank/DDBJ databases">
        <authorList>
            <person name="Rising A."/>
            <person name="Reimegard J."/>
            <person name="Sonavane S."/>
            <person name="Akerstrom W."/>
            <person name="Nylinder S."/>
            <person name="Hedman E."/>
            <person name="Kallberg Y."/>
        </authorList>
    </citation>
    <scope>NUCLEOTIDE SEQUENCE [LARGE SCALE GENOMIC DNA]</scope>
</reference>
<sequence>MHSRYFLYFKYLFSRTCSKSMCVSFSAYQNTSYHESSLITGVDICESTLSRRFVIIIEPLSQQSTLIYKSFFISTDNNNIVFHTKMAKRAPSPSCDDLDDGNDHLFISLDENPTKRYNWGPSRLFSPKESSQQPASPNESSQQPASPKESSQQPAPASSMQPARQQPA</sequence>
<evidence type="ECO:0000313" key="3">
    <source>
        <dbReference type="Proteomes" id="UP001497382"/>
    </source>
</evidence>
<proteinExistence type="predicted"/>
<dbReference type="EMBL" id="CAXIEN010000063">
    <property type="protein sequence ID" value="CAL1272814.1"/>
    <property type="molecule type" value="Genomic_DNA"/>
</dbReference>
<protein>
    <submittedName>
        <fullName evidence="2">Uncharacterized protein</fullName>
    </submittedName>
</protein>